<dbReference type="AlphaFoldDB" id="A0A109QWN8"/>
<dbReference type="Gene3D" id="3.40.630.30">
    <property type="match status" value="1"/>
</dbReference>
<evidence type="ECO:0000256" key="1">
    <source>
        <dbReference type="ARBA" id="ARBA00022679"/>
    </source>
</evidence>
<evidence type="ECO:0000259" key="3">
    <source>
        <dbReference type="PROSITE" id="PS51186"/>
    </source>
</evidence>
<gene>
    <name evidence="4" type="ORF">AWU67_05595</name>
</gene>
<keyword evidence="2" id="KW-0012">Acyltransferase</keyword>
<dbReference type="InterPro" id="IPR016181">
    <property type="entry name" value="Acyl_CoA_acyltransferase"/>
</dbReference>
<proteinExistence type="predicted"/>
<dbReference type="InterPro" id="IPR000182">
    <property type="entry name" value="GNAT_dom"/>
</dbReference>
<name>A0A109QWN8_9MICO</name>
<dbReference type="EMBL" id="CP014145">
    <property type="protein sequence ID" value="AMB58412.1"/>
    <property type="molecule type" value="Genomic_DNA"/>
</dbReference>
<feature type="domain" description="N-acetyltransferase" evidence="3">
    <location>
        <begin position="3"/>
        <end position="150"/>
    </location>
</feature>
<reference evidence="4 5" key="1">
    <citation type="journal article" date="2016" name="J. Biotechnol.">
        <title>First complete genome sequence of a species in the genus Microterricola, an extremophilic cold active enzyme producing bacterial strain ERGS5:02 isolated from Sikkim Himalaya.</title>
        <authorList>
            <person name="Himanshu"/>
            <person name="Swarnkar M.K."/>
            <person name="Singh D."/>
            <person name="Kumar R."/>
        </authorList>
    </citation>
    <scope>NUCLEOTIDE SEQUENCE [LARGE SCALE GENOMIC DNA]</scope>
    <source>
        <strain evidence="4 5">ERGS5:02</strain>
    </source>
</reference>
<dbReference type="RefSeq" id="WP_067227105.1">
    <property type="nucleotide sequence ID" value="NZ_CP014145.1"/>
</dbReference>
<dbReference type="KEGG" id="mvd:AWU67_05595"/>
<dbReference type="GO" id="GO:0016747">
    <property type="term" value="F:acyltransferase activity, transferring groups other than amino-acyl groups"/>
    <property type="evidence" value="ECO:0007669"/>
    <property type="project" value="InterPro"/>
</dbReference>
<keyword evidence="5" id="KW-1185">Reference proteome</keyword>
<evidence type="ECO:0000256" key="2">
    <source>
        <dbReference type="ARBA" id="ARBA00023315"/>
    </source>
</evidence>
<dbReference type="SUPFAM" id="SSF55729">
    <property type="entry name" value="Acyl-CoA N-acyltransferases (Nat)"/>
    <property type="match status" value="1"/>
</dbReference>
<sequence>MTVQIRPIADGDFFNWIGLYEGYNTFYNRELTDQKALILWSWLVDKNHETFGFVAEEDGELIGLAHLREFARPLDASRGLFLDDLYVAESARGNGVGGALLETAKGYALEHKLSVVRWITSNENEVAQLLYDKVAKRTDWVTYDMDPSAEGDS</sequence>
<dbReference type="PANTHER" id="PTHR43877">
    <property type="entry name" value="AMINOALKYLPHOSPHONATE N-ACETYLTRANSFERASE-RELATED-RELATED"/>
    <property type="match status" value="1"/>
</dbReference>
<dbReference type="CDD" id="cd04301">
    <property type="entry name" value="NAT_SF"/>
    <property type="match status" value="1"/>
</dbReference>
<evidence type="ECO:0000313" key="4">
    <source>
        <dbReference type="EMBL" id="AMB58412.1"/>
    </source>
</evidence>
<dbReference type="Proteomes" id="UP000058305">
    <property type="component" value="Chromosome"/>
</dbReference>
<dbReference type="OrthoDB" id="9805924at2"/>
<keyword evidence="1 4" id="KW-0808">Transferase</keyword>
<evidence type="ECO:0000313" key="5">
    <source>
        <dbReference type="Proteomes" id="UP000058305"/>
    </source>
</evidence>
<dbReference type="PROSITE" id="PS51186">
    <property type="entry name" value="GNAT"/>
    <property type="match status" value="1"/>
</dbReference>
<protein>
    <submittedName>
        <fullName evidence="4">Acetyltransferase</fullName>
    </submittedName>
</protein>
<dbReference type="Pfam" id="PF00583">
    <property type="entry name" value="Acetyltransf_1"/>
    <property type="match status" value="1"/>
</dbReference>
<dbReference type="InterPro" id="IPR050832">
    <property type="entry name" value="Bact_Acetyltransf"/>
</dbReference>
<reference evidence="5" key="2">
    <citation type="submission" date="2016-01" db="EMBL/GenBank/DDBJ databases">
        <title>First complete genome sequence of a species in the genus Microterricola, an extremophilic cold active enzyme producing strain ERGS5:02 isolated from Sikkim Himalaya.</title>
        <authorList>
            <person name="Kumar R."/>
            <person name="Singh D."/>
            <person name="Swarnkar M.K."/>
        </authorList>
    </citation>
    <scope>NUCLEOTIDE SEQUENCE [LARGE SCALE GENOMIC DNA]</scope>
    <source>
        <strain evidence="5">ERGS5:02</strain>
    </source>
</reference>
<organism evidence="4 5">
    <name type="scientific">Microterricola viridarii</name>
    <dbReference type="NCBI Taxonomy" id="412690"/>
    <lineage>
        <taxon>Bacteria</taxon>
        <taxon>Bacillati</taxon>
        <taxon>Actinomycetota</taxon>
        <taxon>Actinomycetes</taxon>
        <taxon>Micrococcales</taxon>
        <taxon>Microbacteriaceae</taxon>
        <taxon>Microterricola</taxon>
    </lineage>
</organism>
<accession>A0A109QWN8</accession>